<dbReference type="AlphaFoldDB" id="A0AAP0PZY4"/>
<dbReference type="Proteomes" id="UP001420932">
    <property type="component" value="Unassembled WGS sequence"/>
</dbReference>
<keyword evidence="2" id="KW-1185">Reference proteome</keyword>
<proteinExistence type="predicted"/>
<sequence>MYGSIYLTWIKLEDNTIEVLRCSKSMVQFLKLVEMIIGAGMQTVHNDMSTLMKKAAELSKKVEISRKMTKEFIDRLDLAVEECYRALKDRSMRKNWKSKYQLNKANHG</sequence>
<gene>
    <name evidence="1" type="ORF">Syun_003569</name>
</gene>
<evidence type="ECO:0000313" key="2">
    <source>
        <dbReference type="Proteomes" id="UP001420932"/>
    </source>
</evidence>
<evidence type="ECO:0000313" key="1">
    <source>
        <dbReference type="EMBL" id="KAK9162667.1"/>
    </source>
</evidence>
<accession>A0AAP0PZY4</accession>
<reference evidence="1 2" key="1">
    <citation type="submission" date="2024-01" db="EMBL/GenBank/DDBJ databases">
        <title>Genome assemblies of Stephania.</title>
        <authorList>
            <person name="Yang L."/>
        </authorList>
    </citation>
    <scope>NUCLEOTIDE SEQUENCE [LARGE SCALE GENOMIC DNA]</scope>
    <source>
        <strain evidence="1">YNDBR</strain>
        <tissue evidence="1">Leaf</tissue>
    </source>
</reference>
<name>A0AAP0PZY4_9MAGN</name>
<protein>
    <submittedName>
        <fullName evidence="1">Uncharacterized protein</fullName>
    </submittedName>
</protein>
<organism evidence="1 2">
    <name type="scientific">Stephania yunnanensis</name>
    <dbReference type="NCBI Taxonomy" id="152371"/>
    <lineage>
        <taxon>Eukaryota</taxon>
        <taxon>Viridiplantae</taxon>
        <taxon>Streptophyta</taxon>
        <taxon>Embryophyta</taxon>
        <taxon>Tracheophyta</taxon>
        <taxon>Spermatophyta</taxon>
        <taxon>Magnoliopsida</taxon>
        <taxon>Ranunculales</taxon>
        <taxon>Menispermaceae</taxon>
        <taxon>Menispermoideae</taxon>
        <taxon>Cissampelideae</taxon>
        <taxon>Stephania</taxon>
    </lineage>
</organism>
<dbReference type="EMBL" id="JBBNAF010000002">
    <property type="protein sequence ID" value="KAK9162667.1"/>
    <property type="molecule type" value="Genomic_DNA"/>
</dbReference>
<comment type="caution">
    <text evidence="1">The sequence shown here is derived from an EMBL/GenBank/DDBJ whole genome shotgun (WGS) entry which is preliminary data.</text>
</comment>